<keyword evidence="1" id="KW-0812">Transmembrane</keyword>
<gene>
    <name evidence="2" type="ORF">GCK72_024248</name>
</gene>
<dbReference type="Proteomes" id="UP000483820">
    <property type="component" value="Chromosome X"/>
</dbReference>
<evidence type="ECO:0000313" key="2">
    <source>
        <dbReference type="EMBL" id="KAF1747782.1"/>
    </source>
</evidence>
<evidence type="ECO:0000256" key="1">
    <source>
        <dbReference type="SAM" id="Phobius"/>
    </source>
</evidence>
<dbReference type="EMBL" id="WUAV01000006">
    <property type="protein sequence ID" value="KAF1747782.1"/>
    <property type="molecule type" value="Genomic_DNA"/>
</dbReference>
<keyword evidence="1" id="KW-0472">Membrane</keyword>
<feature type="transmembrane region" description="Helical" evidence="1">
    <location>
        <begin position="12"/>
        <end position="33"/>
    </location>
</feature>
<dbReference type="AlphaFoldDB" id="A0A6A5FZA7"/>
<dbReference type="CTD" id="78777795"/>
<dbReference type="RefSeq" id="XP_053579357.1">
    <property type="nucleotide sequence ID" value="XM_053735791.1"/>
</dbReference>
<dbReference type="KEGG" id="crq:GCK72_024248"/>
<organism evidence="2 3">
    <name type="scientific">Caenorhabditis remanei</name>
    <name type="common">Caenorhabditis vulgaris</name>
    <dbReference type="NCBI Taxonomy" id="31234"/>
    <lineage>
        <taxon>Eukaryota</taxon>
        <taxon>Metazoa</taxon>
        <taxon>Ecdysozoa</taxon>
        <taxon>Nematoda</taxon>
        <taxon>Chromadorea</taxon>
        <taxon>Rhabditida</taxon>
        <taxon>Rhabditina</taxon>
        <taxon>Rhabditomorpha</taxon>
        <taxon>Rhabditoidea</taxon>
        <taxon>Rhabditidae</taxon>
        <taxon>Peloderinae</taxon>
        <taxon>Caenorhabditis</taxon>
    </lineage>
</organism>
<reference evidence="2 3" key="1">
    <citation type="submission" date="2019-12" db="EMBL/GenBank/DDBJ databases">
        <title>Chromosome-level assembly of the Caenorhabditis remanei genome.</title>
        <authorList>
            <person name="Teterina A.A."/>
            <person name="Willis J.H."/>
            <person name="Phillips P.C."/>
        </authorList>
    </citation>
    <scope>NUCLEOTIDE SEQUENCE [LARGE SCALE GENOMIC DNA]</scope>
    <source>
        <strain evidence="2 3">PX506</strain>
        <tissue evidence="2">Whole organism</tissue>
    </source>
</reference>
<protein>
    <submittedName>
        <fullName evidence="2">Uncharacterized protein</fullName>
    </submittedName>
</protein>
<proteinExistence type="predicted"/>
<sequence>MAVCINMDIVKAIYILILIVWSGFLFVLLCTLIREWFFPEPKHLQKIEEEKDYVPPPKYVSLDVADLEKTHGLEIYQETSDTLPLLPI</sequence>
<name>A0A6A5FZA7_CAERE</name>
<comment type="caution">
    <text evidence="2">The sequence shown here is derived from an EMBL/GenBank/DDBJ whole genome shotgun (WGS) entry which is preliminary data.</text>
</comment>
<evidence type="ECO:0000313" key="3">
    <source>
        <dbReference type="Proteomes" id="UP000483820"/>
    </source>
</evidence>
<keyword evidence="1" id="KW-1133">Transmembrane helix</keyword>
<dbReference type="GeneID" id="78777795"/>
<accession>A0A6A5FZA7</accession>